<evidence type="ECO:0000313" key="3">
    <source>
        <dbReference type="EMBL" id="CAE0322376.1"/>
    </source>
</evidence>
<sequence>MEKFWVDAANNELYKDWVGGISRGLFFEGGLYNSAPLEKFLKQEFIDVNVQRNMTMGIVDVEDGLFKEFTDKNITQGGNLIDAMYASMSFAGFFPPAEVLDTAWFDGSGVWDLDIFSGVNRCKEAGFAEKDIVVDVIMTSSANLKEVEAEDYKSVNMLFRYLEISSYYNSMDALLRSQFAYKDANFRYVITPTGEIPSSFYPLSLNETQVEDTFAMGVKDAQDVIAKGSKQSLKDLLHYYALKKSGKGSGGRTFGEFLDAKANGELEEFSLEDHALLKKYSFMTK</sequence>
<evidence type="ECO:0000256" key="1">
    <source>
        <dbReference type="ARBA" id="ARBA00023098"/>
    </source>
</evidence>
<dbReference type="AlphaFoldDB" id="A0A7S3IFS7"/>
<feature type="domain" description="PNPLA" evidence="2">
    <location>
        <begin position="13"/>
        <end position="107"/>
    </location>
</feature>
<organism evidence="3">
    <name type="scientific">Strombidium inclinatum</name>
    <dbReference type="NCBI Taxonomy" id="197538"/>
    <lineage>
        <taxon>Eukaryota</taxon>
        <taxon>Sar</taxon>
        <taxon>Alveolata</taxon>
        <taxon>Ciliophora</taxon>
        <taxon>Intramacronucleata</taxon>
        <taxon>Spirotrichea</taxon>
        <taxon>Oligotrichia</taxon>
        <taxon>Strombidiidae</taxon>
        <taxon>Strombidium</taxon>
    </lineage>
</organism>
<dbReference type="EMBL" id="HBIH01007191">
    <property type="protein sequence ID" value="CAE0322376.1"/>
    <property type="molecule type" value="Transcribed_RNA"/>
</dbReference>
<dbReference type="SUPFAM" id="SSF52151">
    <property type="entry name" value="FabD/lysophospholipase-like"/>
    <property type="match status" value="1"/>
</dbReference>
<dbReference type="InterPro" id="IPR016035">
    <property type="entry name" value="Acyl_Trfase/lysoPLipase"/>
</dbReference>
<proteinExistence type="predicted"/>
<dbReference type="Gene3D" id="3.40.1090.10">
    <property type="entry name" value="Cytosolic phospholipase A2 catalytic domain"/>
    <property type="match status" value="1"/>
</dbReference>
<dbReference type="Pfam" id="PF01734">
    <property type="entry name" value="Patatin"/>
    <property type="match status" value="1"/>
</dbReference>
<gene>
    <name evidence="3" type="ORF">SINC0208_LOCUS2960</name>
</gene>
<name>A0A7S3IFS7_9SPIT</name>
<dbReference type="InterPro" id="IPR002641">
    <property type="entry name" value="PNPLA_dom"/>
</dbReference>
<dbReference type="GO" id="GO:0006629">
    <property type="term" value="P:lipid metabolic process"/>
    <property type="evidence" value="ECO:0007669"/>
    <property type="project" value="UniProtKB-KW"/>
</dbReference>
<accession>A0A7S3IFS7</accession>
<keyword evidence="1" id="KW-0443">Lipid metabolism</keyword>
<evidence type="ECO:0000259" key="2">
    <source>
        <dbReference type="Pfam" id="PF01734"/>
    </source>
</evidence>
<reference evidence="3" key="1">
    <citation type="submission" date="2021-01" db="EMBL/GenBank/DDBJ databases">
        <authorList>
            <person name="Corre E."/>
            <person name="Pelletier E."/>
            <person name="Niang G."/>
            <person name="Scheremetjew M."/>
            <person name="Finn R."/>
            <person name="Kale V."/>
            <person name="Holt S."/>
            <person name="Cochrane G."/>
            <person name="Meng A."/>
            <person name="Brown T."/>
            <person name="Cohen L."/>
        </authorList>
    </citation>
    <scope>NUCLEOTIDE SEQUENCE</scope>
    <source>
        <strain evidence="3">S3</strain>
    </source>
</reference>
<protein>
    <recommendedName>
        <fullName evidence="2">PNPLA domain-containing protein</fullName>
    </recommendedName>
</protein>